<name>A0A9W9M988_9EURO</name>
<dbReference type="RefSeq" id="XP_058305004.1">
    <property type="nucleotide sequence ID" value="XM_058455016.1"/>
</dbReference>
<accession>A0A9W9M988</accession>
<comment type="caution">
    <text evidence="1">The sequence shown here is derived from an EMBL/GenBank/DDBJ whole genome shotgun (WGS) entry which is preliminary data.</text>
</comment>
<dbReference type="EMBL" id="JAPQKR010000015">
    <property type="protein sequence ID" value="KAJ5194516.1"/>
    <property type="molecule type" value="Genomic_DNA"/>
</dbReference>
<gene>
    <name evidence="1" type="ORF">N7498_007954</name>
</gene>
<reference evidence="1" key="2">
    <citation type="journal article" date="2023" name="IMA Fungus">
        <title>Comparative genomic study of the Penicillium genus elucidates a diverse pangenome and 15 lateral gene transfer events.</title>
        <authorList>
            <person name="Petersen C."/>
            <person name="Sorensen T."/>
            <person name="Nielsen M.R."/>
            <person name="Sondergaard T.E."/>
            <person name="Sorensen J.L."/>
            <person name="Fitzpatrick D.A."/>
            <person name="Frisvad J.C."/>
            <person name="Nielsen K.L."/>
        </authorList>
    </citation>
    <scope>NUCLEOTIDE SEQUENCE</scope>
    <source>
        <strain evidence="1">IBT 15544</strain>
    </source>
</reference>
<protein>
    <submittedName>
        <fullName evidence="1">Uncharacterized protein</fullName>
    </submittedName>
</protein>
<proteinExistence type="predicted"/>
<organism evidence="1 2">
    <name type="scientific">Penicillium cinerascens</name>
    <dbReference type="NCBI Taxonomy" id="70096"/>
    <lineage>
        <taxon>Eukaryota</taxon>
        <taxon>Fungi</taxon>
        <taxon>Dikarya</taxon>
        <taxon>Ascomycota</taxon>
        <taxon>Pezizomycotina</taxon>
        <taxon>Eurotiomycetes</taxon>
        <taxon>Eurotiomycetidae</taxon>
        <taxon>Eurotiales</taxon>
        <taxon>Aspergillaceae</taxon>
        <taxon>Penicillium</taxon>
    </lineage>
</organism>
<dbReference type="Proteomes" id="UP001150904">
    <property type="component" value="Unassembled WGS sequence"/>
</dbReference>
<reference evidence="1" key="1">
    <citation type="submission" date="2022-12" db="EMBL/GenBank/DDBJ databases">
        <authorList>
            <person name="Petersen C."/>
        </authorList>
    </citation>
    <scope>NUCLEOTIDE SEQUENCE</scope>
    <source>
        <strain evidence="1">IBT 15544</strain>
    </source>
</reference>
<dbReference type="Gene3D" id="2.60.40.2970">
    <property type="match status" value="1"/>
</dbReference>
<dbReference type="AlphaFoldDB" id="A0A9W9M988"/>
<keyword evidence="2" id="KW-1185">Reference proteome</keyword>
<sequence length="159" mass="17083">MQSTAGLQISLVSQQLATDTLSPFVVPIAVSIYNPTESPVTVLRWSSPLDARASVLGVFVVCDTESGDTLPLDTIKISRKLPLSLDDLVEISAGQTLDLTVNLPGIHFQKGHEYSIHAAGTWHAVWEKPLADVTVSQLSDLGKATRGNFQSNVAFVKVD</sequence>
<dbReference type="OrthoDB" id="4664297at2759"/>
<evidence type="ECO:0000313" key="2">
    <source>
        <dbReference type="Proteomes" id="UP001150904"/>
    </source>
</evidence>
<dbReference type="GeneID" id="83182317"/>
<evidence type="ECO:0000313" key="1">
    <source>
        <dbReference type="EMBL" id="KAJ5194516.1"/>
    </source>
</evidence>